<organism evidence="1 2">
    <name type="scientific">Limobrevibacterium gyesilva</name>
    <dbReference type="NCBI Taxonomy" id="2991712"/>
    <lineage>
        <taxon>Bacteria</taxon>
        <taxon>Pseudomonadati</taxon>
        <taxon>Pseudomonadota</taxon>
        <taxon>Alphaproteobacteria</taxon>
        <taxon>Acetobacterales</taxon>
        <taxon>Acetobacteraceae</taxon>
        <taxon>Limobrevibacterium</taxon>
    </lineage>
</organism>
<proteinExistence type="predicted"/>
<dbReference type="AlphaFoldDB" id="A0AA41YMU4"/>
<reference evidence="1" key="2">
    <citation type="submission" date="2022-10" db="EMBL/GenBank/DDBJ databases">
        <authorList>
            <person name="Trinh H.N."/>
        </authorList>
    </citation>
    <scope>NUCLEOTIDE SEQUENCE</scope>
    <source>
        <strain evidence="1">RN2-1</strain>
    </source>
</reference>
<dbReference type="Proteomes" id="UP001165679">
    <property type="component" value="Unassembled WGS sequence"/>
</dbReference>
<dbReference type="InterPro" id="IPR029058">
    <property type="entry name" value="AB_hydrolase_fold"/>
</dbReference>
<evidence type="ECO:0000313" key="2">
    <source>
        <dbReference type="Proteomes" id="UP001165679"/>
    </source>
</evidence>
<gene>
    <name evidence="1" type="ORF">OL599_12630</name>
</gene>
<reference evidence="1" key="1">
    <citation type="submission" date="2022-09" db="EMBL/GenBank/DDBJ databases">
        <title>Rhodovastum sp. nov. RN2-1 isolated from soil in Seongnam, South Korea.</title>
        <authorList>
            <person name="Le N.T."/>
        </authorList>
    </citation>
    <scope>NUCLEOTIDE SEQUENCE</scope>
    <source>
        <strain evidence="1">RN2-1</strain>
    </source>
</reference>
<sequence length="281" mass="30143">MTDLRALVARPGANDVPYEDPALPGRGLTLRSARPRHYAPDTPVLFVHHGVLRNGDDYRDFWLPLVDEAGLLVIAPQFPNDSFPGSLWYNFGNRADALGRPKPRAEWTYAVPGRIFAALQAQGVTNRRRYGLFGHSAGGQFVHRLISLGFRDNVAAAVTANAGTYAMPDLDTEFPYGLGATGMDDAALQALLAFRLTVMAGTADIDATSEHFPKEAPAMRQGGTRYERAHRYIATARAAAGARGEPCAWTIIDVPDVGHDGKLMSAAAAPILAAALHAAAN</sequence>
<name>A0AA41YMU4_9PROT</name>
<dbReference type="EMBL" id="JAPDNT010000008">
    <property type="protein sequence ID" value="MCW3475421.1"/>
    <property type="molecule type" value="Genomic_DNA"/>
</dbReference>
<dbReference type="GO" id="GO:0016787">
    <property type="term" value="F:hydrolase activity"/>
    <property type="evidence" value="ECO:0007669"/>
    <property type="project" value="UniProtKB-KW"/>
</dbReference>
<keyword evidence="2" id="KW-1185">Reference proteome</keyword>
<comment type="caution">
    <text evidence="1">The sequence shown here is derived from an EMBL/GenBank/DDBJ whole genome shotgun (WGS) entry which is preliminary data.</text>
</comment>
<dbReference type="RefSeq" id="WP_264714132.1">
    <property type="nucleotide sequence ID" value="NZ_JAPDNT010000008.1"/>
</dbReference>
<evidence type="ECO:0000313" key="1">
    <source>
        <dbReference type="EMBL" id="MCW3475421.1"/>
    </source>
</evidence>
<keyword evidence="1" id="KW-0378">Hydrolase</keyword>
<dbReference type="Gene3D" id="3.40.50.1820">
    <property type="entry name" value="alpha/beta hydrolase"/>
    <property type="match status" value="1"/>
</dbReference>
<accession>A0AA41YMU4</accession>
<protein>
    <submittedName>
        <fullName evidence="1">Alpha/beta hydrolase</fullName>
    </submittedName>
</protein>
<dbReference type="SUPFAM" id="SSF53474">
    <property type="entry name" value="alpha/beta-Hydrolases"/>
    <property type="match status" value="1"/>
</dbReference>